<name>A0A345VIF9_9STRE</name>
<dbReference type="AlphaFoldDB" id="A0A345VIF9"/>
<proteinExistence type="predicted"/>
<organism evidence="2 3">
    <name type="scientific">Streptococcus pluranimalium</name>
    <dbReference type="NCBI Taxonomy" id="82348"/>
    <lineage>
        <taxon>Bacteria</taxon>
        <taxon>Bacillati</taxon>
        <taxon>Bacillota</taxon>
        <taxon>Bacilli</taxon>
        <taxon>Lactobacillales</taxon>
        <taxon>Streptococcaceae</taxon>
        <taxon>Streptococcus</taxon>
    </lineage>
</organism>
<protein>
    <submittedName>
        <fullName evidence="2">Uncharacterized protein</fullName>
    </submittedName>
</protein>
<gene>
    <name evidence="1" type="ORF">Sp14A_05410</name>
    <name evidence="2" type="ORF">Sp14A_05810</name>
</gene>
<dbReference type="Proteomes" id="UP000255411">
    <property type="component" value="Chromosome"/>
</dbReference>
<evidence type="ECO:0000313" key="2">
    <source>
        <dbReference type="EMBL" id="AXJ12511.1"/>
    </source>
</evidence>
<sequence>MNDQVIKIILDEYGIDNSENLSKALAKVLDEFSRNSNVAGNLSKSINEHDALMDRMRGIIR</sequence>
<reference evidence="2 3" key="1">
    <citation type="submission" date="2017-07" db="EMBL/GenBank/DDBJ databases">
        <title>Streptococcus pluranimalium as cause of bovine abortion.</title>
        <authorList>
            <person name="Rodriguez Campos S."/>
            <person name="Gobeli Brawand S."/>
            <person name="Brodard I."/>
            <person name="Rychener L."/>
            <person name="Perreten V."/>
        </authorList>
    </citation>
    <scope>NUCLEOTIDE SEQUENCE [LARGE SCALE GENOMIC DNA]</scope>
    <source>
        <strain evidence="2 3">14A0014</strain>
    </source>
</reference>
<accession>A0A345VIF9</accession>
<evidence type="ECO:0000313" key="1">
    <source>
        <dbReference type="EMBL" id="AXJ12471.1"/>
    </source>
</evidence>
<dbReference type="RefSeq" id="WP_115129820.1">
    <property type="nucleotide sequence ID" value="NZ_CP022601.1"/>
</dbReference>
<evidence type="ECO:0000313" key="3">
    <source>
        <dbReference type="Proteomes" id="UP000255411"/>
    </source>
</evidence>
<dbReference type="EMBL" id="CP022601">
    <property type="protein sequence ID" value="AXJ12511.1"/>
    <property type="molecule type" value="Genomic_DNA"/>
</dbReference>
<dbReference type="EMBL" id="CP022601">
    <property type="protein sequence ID" value="AXJ12471.1"/>
    <property type="molecule type" value="Genomic_DNA"/>
</dbReference>